<dbReference type="AlphaFoldDB" id="A0A6G0X7W5"/>
<protein>
    <recommendedName>
        <fullName evidence="2">MADF domain-containing protein</fullName>
    </recommendedName>
</protein>
<comment type="caution">
    <text evidence="3">The sequence shown here is derived from an EMBL/GenBank/DDBJ whole genome shotgun (WGS) entry which is preliminary data.</text>
</comment>
<reference evidence="3 4" key="1">
    <citation type="submission" date="2019-08" db="EMBL/GenBank/DDBJ databases">
        <title>Whole genome of Aphis craccivora.</title>
        <authorList>
            <person name="Voronova N.V."/>
            <person name="Shulinski R.S."/>
            <person name="Bandarenka Y.V."/>
            <person name="Zhorov D.G."/>
            <person name="Warner D."/>
        </authorList>
    </citation>
    <scope>NUCLEOTIDE SEQUENCE [LARGE SCALE GENOMIC DNA]</scope>
    <source>
        <strain evidence="3">180601</strain>
        <tissue evidence="3">Whole Body</tissue>
    </source>
</reference>
<organism evidence="3 4">
    <name type="scientific">Aphis craccivora</name>
    <name type="common">Cowpea aphid</name>
    <dbReference type="NCBI Taxonomy" id="307492"/>
    <lineage>
        <taxon>Eukaryota</taxon>
        <taxon>Metazoa</taxon>
        <taxon>Ecdysozoa</taxon>
        <taxon>Arthropoda</taxon>
        <taxon>Hexapoda</taxon>
        <taxon>Insecta</taxon>
        <taxon>Pterygota</taxon>
        <taxon>Neoptera</taxon>
        <taxon>Paraneoptera</taxon>
        <taxon>Hemiptera</taxon>
        <taxon>Sternorrhyncha</taxon>
        <taxon>Aphidomorpha</taxon>
        <taxon>Aphidoidea</taxon>
        <taxon>Aphididae</taxon>
        <taxon>Aphidini</taxon>
        <taxon>Aphis</taxon>
        <taxon>Aphis</taxon>
    </lineage>
</organism>
<evidence type="ECO:0000259" key="2">
    <source>
        <dbReference type="Pfam" id="PF10545"/>
    </source>
</evidence>
<feature type="domain" description="MADF" evidence="2">
    <location>
        <begin position="12"/>
        <end position="54"/>
    </location>
</feature>
<gene>
    <name evidence="3" type="ORF">FWK35_00028721</name>
</gene>
<proteinExistence type="predicted"/>
<dbReference type="InterPro" id="IPR006578">
    <property type="entry name" value="MADF-dom"/>
</dbReference>
<feature type="region of interest" description="Disordered" evidence="1">
    <location>
        <begin position="65"/>
        <end position="114"/>
    </location>
</feature>
<name>A0A6G0X7W5_APHCR</name>
<evidence type="ECO:0000313" key="4">
    <source>
        <dbReference type="Proteomes" id="UP000478052"/>
    </source>
</evidence>
<accession>A0A6G0X7W5</accession>
<dbReference type="EMBL" id="VUJU01008056">
    <property type="protein sequence ID" value="KAF0736131.1"/>
    <property type="molecule type" value="Genomic_DNA"/>
</dbReference>
<dbReference type="Proteomes" id="UP000478052">
    <property type="component" value="Unassembled WGS sequence"/>
</dbReference>
<dbReference type="Pfam" id="PF10545">
    <property type="entry name" value="MADF_DNA_bdg"/>
    <property type="match status" value="1"/>
</dbReference>
<evidence type="ECO:0000313" key="3">
    <source>
        <dbReference type="EMBL" id="KAF0736131.1"/>
    </source>
</evidence>
<dbReference type="OrthoDB" id="6153252at2759"/>
<sequence>MDVLILQCGQGVLKRCTNLRDSFSKYFKKDKECKRSGSGAKKIKKYVYFDQLQFFKKIYVERPTSNSLEPEPRNDPQNEEDDIEPQLQASDNVSDISREKTSNPQKGRKNKSQNDIDLRVIKLLEEKDQPCNQMAFLQSLLPHLQQFDNQDCLRIQMSVLKVIENINESKKEKHLAASSYFPPYQQLYVNTSNPTQYHPRQLFNTPNRSNVFLSQP</sequence>
<keyword evidence="4" id="KW-1185">Reference proteome</keyword>
<evidence type="ECO:0000256" key="1">
    <source>
        <dbReference type="SAM" id="MobiDB-lite"/>
    </source>
</evidence>